<dbReference type="KEGG" id="clc:Calla_0030"/>
<dbReference type="PANTHER" id="PTHR42798">
    <property type="entry name" value="LIPOPROTEIN-RELEASING SYSTEM ATP-BINDING PROTEIN LOLD"/>
    <property type="match status" value="1"/>
</dbReference>
<dbReference type="Pfam" id="PF00005">
    <property type="entry name" value="ABC_tran"/>
    <property type="match status" value="1"/>
</dbReference>
<evidence type="ECO:0000256" key="1">
    <source>
        <dbReference type="ARBA" id="ARBA00005417"/>
    </source>
</evidence>
<dbReference type="GO" id="GO:0005524">
    <property type="term" value="F:ATP binding"/>
    <property type="evidence" value="ECO:0007669"/>
    <property type="project" value="UniProtKB-KW"/>
</dbReference>
<name>G2PV34_9FIRM</name>
<dbReference type="InterPro" id="IPR017871">
    <property type="entry name" value="ABC_transporter-like_CS"/>
</dbReference>
<keyword evidence="4" id="KW-0067">ATP-binding</keyword>
<dbReference type="InterPro" id="IPR003439">
    <property type="entry name" value="ABC_transporter-like_ATP-bd"/>
</dbReference>
<dbReference type="SMART" id="SM00382">
    <property type="entry name" value="AAA"/>
    <property type="match status" value="1"/>
</dbReference>
<dbReference type="EMBL" id="CP003001">
    <property type="protein sequence ID" value="AEM72725.1"/>
    <property type="molecule type" value="Genomic_DNA"/>
</dbReference>
<dbReference type="InterPro" id="IPR017911">
    <property type="entry name" value="MacB-like_ATP-bd"/>
</dbReference>
<comment type="similarity">
    <text evidence="1">Belongs to the ABC transporter superfamily.</text>
</comment>
<evidence type="ECO:0000313" key="7">
    <source>
        <dbReference type="Proteomes" id="UP000009257"/>
    </source>
</evidence>
<dbReference type="Gene3D" id="3.40.50.300">
    <property type="entry name" value="P-loop containing nucleotide triphosphate hydrolases"/>
    <property type="match status" value="1"/>
</dbReference>
<evidence type="ECO:0000256" key="3">
    <source>
        <dbReference type="ARBA" id="ARBA00022741"/>
    </source>
</evidence>
<evidence type="ECO:0000313" key="6">
    <source>
        <dbReference type="EMBL" id="AEM72725.1"/>
    </source>
</evidence>
<dbReference type="AlphaFoldDB" id="G2PV34"/>
<dbReference type="GO" id="GO:0098796">
    <property type="term" value="C:membrane protein complex"/>
    <property type="evidence" value="ECO:0007669"/>
    <property type="project" value="UniProtKB-ARBA"/>
</dbReference>
<dbReference type="GO" id="GO:0022857">
    <property type="term" value="F:transmembrane transporter activity"/>
    <property type="evidence" value="ECO:0007669"/>
    <property type="project" value="UniProtKB-ARBA"/>
</dbReference>
<dbReference type="FunFam" id="3.40.50.300:FF:000032">
    <property type="entry name" value="Export ABC transporter ATP-binding protein"/>
    <property type="match status" value="1"/>
</dbReference>
<dbReference type="PROSITE" id="PS00211">
    <property type="entry name" value="ABC_TRANSPORTER_1"/>
    <property type="match status" value="1"/>
</dbReference>
<evidence type="ECO:0000256" key="2">
    <source>
        <dbReference type="ARBA" id="ARBA00022448"/>
    </source>
</evidence>
<gene>
    <name evidence="6" type="ORF">Calla_0030</name>
</gene>
<dbReference type="Proteomes" id="UP000009257">
    <property type="component" value="Chromosome"/>
</dbReference>
<organism evidence="6 7">
    <name type="scientific">Caldicellulosiruptor acetigenus 6A</name>
    <dbReference type="NCBI Taxonomy" id="632516"/>
    <lineage>
        <taxon>Bacteria</taxon>
        <taxon>Bacillati</taxon>
        <taxon>Bacillota</taxon>
        <taxon>Bacillota incertae sedis</taxon>
        <taxon>Caldicellulosiruptorales</taxon>
        <taxon>Caldicellulosiruptoraceae</taxon>
        <taxon>Caldicellulosiruptor</taxon>
    </lineage>
</organism>
<dbReference type="CDD" id="cd03255">
    <property type="entry name" value="ABC_MJ0796_LolCDE_FtsE"/>
    <property type="match status" value="1"/>
</dbReference>
<dbReference type="GO" id="GO:0016887">
    <property type="term" value="F:ATP hydrolysis activity"/>
    <property type="evidence" value="ECO:0007669"/>
    <property type="project" value="InterPro"/>
</dbReference>
<dbReference type="InterPro" id="IPR027417">
    <property type="entry name" value="P-loop_NTPase"/>
</dbReference>
<dbReference type="SUPFAM" id="SSF52540">
    <property type="entry name" value="P-loop containing nucleoside triphosphate hydrolases"/>
    <property type="match status" value="1"/>
</dbReference>
<accession>G2PV34</accession>
<dbReference type="InterPro" id="IPR003593">
    <property type="entry name" value="AAA+_ATPase"/>
</dbReference>
<sequence>MSANEALIKVENVKKSFKMGTNSVEVLRGISLEIYQGEFVAIVGESGSGKTTLLNIIGGLLRPSEGSVVIANKDITAMSENQLAIFRRENIGFVFQSYNLIPHFTAVENVEIPLMFKGISKKKRREMATLMLEKVGLKDRLFHKPTELSGGQQQRVAIARALVTSPKIILADEPTGNLDSKNGQEILDLMLYLNKNENITFVVVTHSQVVSKTASRIIRIADGQIIGT</sequence>
<evidence type="ECO:0000256" key="4">
    <source>
        <dbReference type="ARBA" id="ARBA00022840"/>
    </source>
</evidence>
<proteinExistence type="inferred from homology"/>
<dbReference type="PANTHER" id="PTHR42798:SF6">
    <property type="entry name" value="CELL DIVISION ATP-BINDING PROTEIN FTSE"/>
    <property type="match status" value="1"/>
</dbReference>
<keyword evidence="3" id="KW-0547">Nucleotide-binding</keyword>
<reference evidence="6 7" key="1">
    <citation type="submission" date="2011-08" db="EMBL/GenBank/DDBJ databases">
        <title>Complete sequence of Caldicellulosiruptor lactoaceticus 6A.</title>
        <authorList>
            <consortium name="US DOE Joint Genome Institute"/>
            <person name="Lucas S."/>
            <person name="Han J."/>
            <person name="Lapidus A."/>
            <person name="Cheng J.-F."/>
            <person name="Goodwin L."/>
            <person name="Pitluck S."/>
            <person name="Peters L."/>
            <person name="Davenport K."/>
            <person name="Detter J.C."/>
            <person name="Han C."/>
            <person name="Tapia R."/>
            <person name="Land M."/>
            <person name="Hauser L."/>
            <person name="Kyrpides N."/>
            <person name="Ivanova N."/>
            <person name="Ovchinnikova G."/>
            <person name="Pagani I."/>
            <person name="Blumer-Schuette S.E."/>
            <person name="Kelly R.M."/>
            <person name="Woyke T."/>
        </authorList>
    </citation>
    <scope>NUCLEOTIDE SEQUENCE [LARGE SCALE GENOMIC DNA]</scope>
    <source>
        <strain evidence="6 7">6A</strain>
    </source>
</reference>
<dbReference type="HOGENOM" id="CLU_000604_1_22_9"/>
<evidence type="ECO:0000259" key="5">
    <source>
        <dbReference type="PROSITE" id="PS50893"/>
    </source>
</evidence>
<feature type="domain" description="ABC transporter" evidence="5">
    <location>
        <begin position="8"/>
        <end position="226"/>
    </location>
</feature>
<keyword evidence="2" id="KW-0813">Transport</keyword>
<protein>
    <submittedName>
        <fullName evidence="6">ABC transporter related protein</fullName>
    </submittedName>
</protein>
<dbReference type="PROSITE" id="PS50893">
    <property type="entry name" value="ABC_TRANSPORTER_2"/>
    <property type="match status" value="1"/>
</dbReference>